<sequence>PDRSSNQLSSSSDSNFQVITPTSLSQPSQSPPPPLQSIPLVRVESPKSPPKSPLDGNVDSQKRSYLLNFLLPHRGRSNGVVGKPRCKGGVGGGNTGCPEFALSTRLDTPD</sequence>
<dbReference type="EMBL" id="UZAE01008100">
    <property type="protein sequence ID" value="VDO02583.1"/>
    <property type="molecule type" value="Genomic_DNA"/>
</dbReference>
<feature type="region of interest" description="Disordered" evidence="1">
    <location>
        <begin position="1"/>
        <end position="60"/>
    </location>
</feature>
<evidence type="ECO:0000313" key="2">
    <source>
        <dbReference type="EMBL" id="VDO02583.1"/>
    </source>
</evidence>
<feature type="compositionally biased region" description="Low complexity" evidence="1">
    <location>
        <begin position="1"/>
        <end position="28"/>
    </location>
</feature>
<keyword evidence="3" id="KW-1185">Reference proteome</keyword>
<dbReference type="WBParaSite" id="HNAJ_0000672701-mRNA-1">
    <property type="protein sequence ID" value="HNAJ_0000672701-mRNA-1"/>
    <property type="gene ID" value="HNAJ_0000672701"/>
</dbReference>
<name>A0A0R3TI36_RODNA</name>
<evidence type="ECO:0000313" key="3">
    <source>
        <dbReference type="Proteomes" id="UP000278807"/>
    </source>
</evidence>
<dbReference type="Proteomes" id="UP000278807">
    <property type="component" value="Unassembled WGS sequence"/>
</dbReference>
<accession>A0A0R3TI36</accession>
<evidence type="ECO:0000256" key="1">
    <source>
        <dbReference type="SAM" id="MobiDB-lite"/>
    </source>
</evidence>
<reference evidence="4" key="1">
    <citation type="submission" date="2017-02" db="UniProtKB">
        <authorList>
            <consortium name="WormBaseParasite"/>
        </authorList>
    </citation>
    <scope>IDENTIFICATION</scope>
</reference>
<reference evidence="2 3" key="2">
    <citation type="submission" date="2018-11" db="EMBL/GenBank/DDBJ databases">
        <authorList>
            <consortium name="Pathogen Informatics"/>
        </authorList>
    </citation>
    <scope>NUCLEOTIDE SEQUENCE [LARGE SCALE GENOMIC DNA]</scope>
</reference>
<gene>
    <name evidence="2" type="ORF">HNAJ_LOCUS6723</name>
</gene>
<evidence type="ECO:0000313" key="4">
    <source>
        <dbReference type="WBParaSite" id="HNAJ_0000672701-mRNA-1"/>
    </source>
</evidence>
<organism evidence="4">
    <name type="scientific">Rodentolepis nana</name>
    <name type="common">Dwarf tapeworm</name>
    <name type="synonym">Hymenolepis nana</name>
    <dbReference type="NCBI Taxonomy" id="102285"/>
    <lineage>
        <taxon>Eukaryota</taxon>
        <taxon>Metazoa</taxon>
        <taxon>Spiralia</taxon>
        <taxon>Lophotrochozoa</taxon>
        <taxon>Platyhelminthes</taxon>
        <taxon>Cestoda</taxon>
        <taxon>Eucestoda</taxon>
        <taxon>Cyclophyllidea</taxon>
        <taxon>Hymenolepididae</taxon>
        <taxon>Rodentolepis</taxon>
    </lineage>
</organism>
<feature type="region of interest" description="Disordered" evidence="1">
    <location>
        <begin position="87"/>
        <end position="110"/>
    </location>
</feature>
<protein>
    <submittedName>
        <fullName evidence="4">Ovule protein</fullName>
    </submittedName>
</protein>
<proteinExistence type="predicted"/>
<dbReference type="AlphaFoldDB" id="A0A0R3TI36"/>